<sequence length="124" mass="14287">MQWIKQALSPLIGQQGERLAKRYLEKNGQSFVAQNYRCRNGEIDLIMREQGTLVFVEVKFRSKAHYGNAVEYFHANKRRKFESAIAHYLHQAGLNPSIVAHRIDLVGIELNAQGTAQYTWLQNV</sequence>
<dbReference type="NCBIfam" id="TIGR00252">
    <property type="entry name" value="YraN family protein"/>
    <property type="match status" value="1"/>
</dbReference>
<protein>
    <recommendedName>
        <fullName evidence="2">UPF0102 protein AX660_01925</fullName>
    </recommendedName>
</protein>
<comment type="caution">
    <text evidence="3">The sequence shown here is derived from an EMBL/GenBank/DDBJ whole genome shotgun (WGS) entry which is preliminary data.</text>
</comment>
<evidence type="ECO:0000256" key="2">
    <source>
        <dbReference type="HAMAP-Rule" id="MF_00048"/>
    </source>
</evidence>
<organism evidence="3 4">
    <name type="scientific">Paraglaciecola hydrolytica</name>
    <dbReference type="NCBI Taxonomy" id="1799789"/>
    <lineage>
        <taxon>Bacteria</taxon>
        <taxon>Pseudomonadati</taxon>
        <taxon>Pseudomonadota</taxon>
        <taxon>Gammaproteobacteria</taxon>
        <taxon>Alteromonadales</taxon>
        <taxon>Alteromonadaceae</taxon>
        <taxon>Paraglaciecola</taxon>
    </lineage>
</organism>
<evidence type="ECO:0000313" key="4">
    <source>
        <dbReference type="Proteomes" id="UP000070299"/>
    </source>
</evidence>
<proteinExistence type="inferred from homology"/>
<dbReference type="PANTHER" id="PTHR34039">
    <property type="entry name" value="UPF0102 PROTEIN YRAN"/>
    <property type="match status" value="1"/>
</dbReference>
<reference evidence="4" key="1">
    <citation type="submission" date="2016-02" db="EMBL/GenBank/DDBJ databases">
        <authorList>
            <person name="Schultz-Johansen M."/>
            <person name="Glaring M.A."/>
            <person name="Bech P.K."/>
            <person name="Stougaard P."/>
        </authorList>
    </citation>
    <scope>NUCLEOTIDE SEQUENCE [LARGE SCALE GENOMIC DNA]</scope>
    <source>
        <strain evidence="4">S66</strain>
    </source>
</reference>
<dbReference type="NCBIfam" id="NF009150">
    <property type="entry name" value="PRK12497.1-3"/>
    <property type="match status" value="1"/>
</dbReference>
<evidence type="ECO:0000256" key="1">
    <source>
        <dbReference type="ARBA" id="ARBA00006738"/>
    </source>
</evidence>
<dbReference type="OrthoDB" id="9794876at2"/>
<dbReference type="AlphaFoldDB" id="A0A148KLJ7"/>
<dbReference type="InterPro" id="IPR011335">
    <property type="entry name" value="Restrct_endonuc-II-like"/>
</dbReference>
<keyword evidence="4" id="KW-1185">Reference proteome</keyword>
<name>A0A148KLJ7_9ALTE</name>
<dbReference type="RefSeq" id="WP_068381616.1">
    <property type="nucleotide sequence ID" value="NZ_LSNE01000015.1"/>
</dbReference>
<accession>A0A148KLJ7</accession>
<dbReference type="Proteomes" id="UP000070299">
    <property type="component" value="Unassembled WGS sequence"/>
</dbReference>
<dbReference type="InterPro" id="IPR011856">
    <property type="entry name" value="tRNA_endonuc-like_dom_sf"/>
</dbReference>
<dbReference type="GO" id="GO:0003676">
    <property type="term" value="F:nucleic acid binding"/>
    <property type="evidence" value="ECO:0007669"/>
    <property type="project" value="InterPro"/>
</dbReference>
<evidence type="ECO:0000313" key="3">
    <source>
        <dbReference type="EMBL" id="KXI27167.1"/>
    </source>
</evidence>
<dbReference type="SUPFAM" id="SSF52980">
    <property type="entry name" value="Restriction endonuclease-like"/>
    <property type="match status" value="1"/>
</dbReference>
<dbReference type="Pfam" id="PF02021">
    <property type="entry name" value="UPF0102"/>
    <property type="match status" value="1"/>
</dbReference>
<dbReference type="EMBL" id="LSNE01000015">
    <property type="protein sequence ID" value="KXI27167.1"/>
    <property type="molecule type" value="Genomic_DNA"/>
</dbReference>
<gene>
    <name evidence="3" type="ORF">AX660_01925</name>
</gene>
<dbReference type="PANTHER" id="PTHR34039:SF1">
    <property type="entry name" value="UPF0102 PROTEIN YRAN"/>
    <property type="match status" value="1"/>
</dbReference>
<comment type="similarity">
    <text evidence="1 2">Belongs to the UPF0102 family.</text>
</comment>
<dbReference type="Gene3D" id="3.40.1350.10">
    <property type="match status" value="1"/>
</dbReference>
<dbReference type="STRING" id="1799789.AX660_01925"/>
<dbReference type="InterPro" id="IPR003509">
    <property type="entry name" value="UPF0102_YraN-like"/>
</dbReference>
<dbReference type="HAMAP" id="MF_00048">
    <property type="entry name" value="UPF0102"/>
    <property type="match status" value="1"/>
</dbReference>